<accession>A0A0D6R4G3</accession>
<comment type="function">
    <text evidence="6">Transcription factor. Interacts specifically with the W box (5'-(T)TGAC[CT]-3'), a frequently occurring elicitor-responsive cis-acting element.</text>
</comment>
<proteinExistence type="inferred from homology"/>
<feature type="domain" description="WRKY" evidence="9">
    <location>
        <begin position="207"/>
        <end position="267"/>
    </location>
</feature>
<feature type="compositionally biased region" description="Polar residues" evidence="8">
    <location>
        <begin position="316"/>
        <end position="329"/>
    </location>
</feature>
<feature type="region of interest" description="Disordered" evidence="8">
    <location>
        <begin position="140"/>
        <end position="171"/>
    </location>
</feature>
<dbReference type="InterPro" id="IPR003657">
    <property type="entry name" value="WRKY_dom"/>
</dbReference>
<dbReference type="GO" id="GO:0005634">
    <property type="term" value="C:nucleus"/>
    <property type="evidence" value="ECO:0007669"/>
    <property type="project" value="UniProtKB-SubCell"/>
</dbReference>
<feature type="region of interest" description="Disordered" evidence="8">
    <location>
        <begin position="190"/>
        <end position="210"/>
    </location>
</feature>
<evidence type="ECO:0000256" key="7">
    <source>
        <dbReference type="ARBA" id="ARBA00060761"/>
    </source>
</evidence>
<evidence type="ECO:0000256" key="4">
    <source>
        <dbReference type="ARBA" id="ARBA00023163"/>
    </source>
</evidence>
<evidence type="ECO:0000256" key="2">
    <source>
        <dbReference type="ARBA" id="ARBA00023015"/>
    </source>
</evidence>
<organism evidence="10">
    <name type="scientific">Araucaria cunninghamii</name>
    <name type="common">Hoop pine</name>
    <name type="synonym">Moreton Bay pine</name>
    <dbReference type="NCBI Taxonomy" id="56994"/>
    <lineage>
        <taxon>Eukaryota</taxon>
        <taxon>Viridiplantae</taxon>
        <taxon>Streptophyta</taxon>
        <taxon>Embryophyta</taxon>
        <taxon>Tracheophyta</taxon>
        <taxon>Spermatophyta</taxon>
        <taxon>Pinopsida</taxon>
        <taxon>Pinidae</taxon>
        <taxon>Conifers II</taxon>
        <taxon>Araucariales</taxon>
        <taxon>Araucariaceae</taxon>
        <taxon>Araucaria</taxon>
    </lineage>
</organism>
<sequence>MAEENCNEKSGDEIIVTAKSKYYEGLNHPIRSCSPSSVLECNGSITFPDISPTGLMSFDLGSDPANFYPLFGTAGAASGQPGLGAEKKLEGWRDHEEQKEEEGLVGIIHKQVEESNKEKLVQAPNSSVYSADMEAIQASAAEETNKLSSDVPESESPAKRDSAEESTAEDCDVKSHCSKRRKTVQKRVVFVPVGPADGRQKSDGPPSDMWAWRKYGQKPIKGSPYPRGYYRCSSSKGCCARKQVERSGNDPSMLIITYTSDHNHPWPANRNNTSNSNSNSGSILAKQSQELTSGGGGGAQSVSDKSANVLQDRRASSTSEEQPCNSSDNLFSLIINSPDRLEQMQAAEPLANFMHDVQDLCISGSNGGLEEEDDDLYAGLGELPESSRIFSTRGFFEEDENKHNANAGIDRCSLFSWPGNCLLGNSAVI</sequence>
<feature type="compositionally biased region" description="Polar residues" evidence="8">
    <location>
        <begin position="300"/>
        <end position="309"/>
    </location>
</feature>
<dbReference type="PROSITE" id="PS50811">
    <property type="entry name" value="WRKY"/>
    <property type="match status" value="1"/>
</dbReference>
<keyword evidence="4" id="KW-0804">Transcription</keyword>
<comment type="subcellular location">
    <subcellularLocation>
        <location evidence="1">Nucleus</location>
    </subcellularLocation>
</comment>
<dbReference type="InterPro" id="IPR044810">
    <property type="entry name" value="WRKY_plant"/>
</dbReference>
<feature type="compositionally biased region" description="Low complexity" evidence="8">
    <location>
        <begin position="269"/>
        <end position="282"/>
    </location>
</feature>
<keyword evidence="3" id="KW-0238">DNA-binding</keyword>
<dbReference type="PANTHER" id="PTHR32096:SF18">
    <property type="entry name" value="DISEASE RESISTANCE PROTEIN RRS1B-RELATED"/>
    <property type="match status" value="1"/>
</dbReference>
<evidence type="ECO:0000256" key="5">
    <source>
        <dbReference type="ARBA" id="ARBA00023242"/>
    </source>
</evidence>
<evidence type="ECO:0000256" key="3">
    <source>
        <dbReference type="ARBA" id="ARBA00023125"/>
    </source>
</evidence>
<dbReference type="AlphaFoldDB" id="A0A0D6R4G3"/>
<keyword evidence="5" id="KW-0539">Nucleus</keyword>
<evidence type="ECO:0000256" key="6">
    <source>
        <dbReference type="ARBA" id="ARBA00059805"/>
    </source>
</evidence>
<dbReference type="SMART" id="SM00774">
    <property type="entry name" value="WRKY"/>
    <property type="match status" value="1"/>
</dbReference>
<dbReference type="Gene3D" id="2.20.25.80">
    <property type="entry name" value="WRKY domain"/>
    <property type="match status" value="1"/>
</dbReference>
<dbReference type="InterPro" id="IPR036576">
    <property type="entry name" value="WRKY_dom_sf"/>
</dbReference>
<dbReference type="EMBL" id="GCKF01036201">
    <property type="protein sequence ID" value="JAG96784.1"/>
    <property type="molecule type" value="Transcribed_RNA"/>
</dbReference>
<keyword evidence="2" id="KW-0805">Transcription regulation</keyword>
<dbReference type="GO" id="GO:0000976">
    <property type="term" value="F:transcription cis-regulatory region binding"/>
    <property type="evidence" value="ECO:0007669"/>
    <property type="project" value="TreeGrafter"/>
</dbReference>
<dbReference type="FunFam" id="2.20.25.80:FF:000005">
    <property type="entry name" value="probable WRKY transcription factor 14"/>
    <property type="match status" value="1"/>
</dbReference>
<evidence type="ECO:0000313" key="10">
    <source>
        <dbReference type="EMBL" id="JAG96785.1"/>
    </source>
</evidence>
<comment type="similarity">
    <text evidence="7">Belongs to the WRKY group II-e family.</text>
</comment>
<dbReference type="GO" id="GO:0003700">
    <property type="term" value="F:DNA-binding transcription factor activity"/>
    <property type="evidence" value="ECO:0007669"/>
    <property type="project" value="InterPro"/>
</dbReference>
<reference evidence="10" key="1">
    <citation type="submission" date="2015-03" db="EMBL/GenBank/DDBJ databases">
        <title>A transcriptome of Araucaria cunninghamii, an australian fine timber species.</title>
        <authorList>
            <person name="Jing Yi C.J.Y."/>
            <person name="Yin San L.Y.S."/>
            <person name="Abdul Karim S.S."/>
            <person name="Wan Azmi N.N."/>
            <person name="Hercus R.R."/>
            <person name="Croft L.L."/>
        </authorList>
    </citation>
    <scope>NUCLEOTIDE SEQUENCE</scope>
    <source>
        <strain evidence="10">MI0301</strain>
        <tissue evidence="10">Leaf</tissue>
    </source>
</reference>
<evidence type="ECO:0000256" key="8">
    <source>
        <dbReference type="SAM" id="MobiDB-lite"/>
    </source>
</evidence>
<feature type="region of interest" description="Disordered" evidence="8">
    <location>
        <begin position="255"/>
        <end position="329"/>
    </location>
</feature>
<dbReference type="PANTHER" id="PTHR32096">
    <property type="entry name" value="WRKY TRANSCRIPTION FACTOR 30-RELATED-RELATED"/>
    <property type="match status" value="1"/>
</dbReference>
<dbReference type="SUPFAM" id="SSF118290">
    <property type="entry name" value="WRKY DNA-binding domain"/>
    <property type="match status" value="1"/>
</dbReference>
<protein>
    <recommendedName>
        <fullName evidence="9">WRKY domain-containing protein</fullName>
    </recommendedName>
</protein>
<name>A0A0D6R4G3_ARACU</name>
<evidence type="ECO:0000259" key="9">
    <source>
        <dbReference type="PROSITE" id="PS50811"/>
    </source>
</evidence>
<dbReference type="Pfam" id="PF03106">
    <property type="entry name" value="WRKY"/>
    <property type="match status" value="1"/>
</dbReference>
<dbReference type="EMBL" id="GCKF01036200">
    <property type="protein sequence ID" value="JAG96785.1"/>
    <property type="molecule type" value="Transcribed_RNA"/>
</dbReference>
<evidence type="ECO:0000256" key="1">
    <source>
        <dbReference type="ARBA" id="ARBA00004123"/>
    </source>
</evidence>